<gene>
    <name evidence="6" type="ORF">PAXRUDRAFT_32637</name>
</gene>
<feature type="region of interest" description="Disordered" evidence="3">
    <location>
        <begin position="454"/>
        <end position="498"/>
    </location>
</feature>
<reference evidence="7" key="2">
    <citation type="submission" date="2015-01" db="EMBL/GenBank/DDBJ databases">
        <title>Evolutionary Origins and Diversification of the Mycorrhizal Mutualists.</title>
        <authorList>
            <consortium name="DOE Joint Genome Institute"/>
            <consortium name="Mycorrhizal Genomics Consortium"/>
            <person name="Kohler A."/>
            <person name="Kuo A."/>
            <person name="Nagy L.G."/>
            <person name="Floudas D."/>
            <person name="Copeland A."/>
            <person name="Barry K.W."/>
            <person name="Cichocki N."/>
            <person name="Veneault-Fourrey C."/>
            <person name="LaButti K."/>
            <person name="Lindquist E.A."/>
            <person name="Lipzen A."/>
            <person name="Lundell T."/>
            <person name="Morin E."/>
            <person name="Murat C."/>
            <person name="Riley R."/>
            <person name="Ohm R."/>
            <person name="Sun H."/>
            <person name="Tunlid A."/>
            <person name="Henrissat B."/>
            <person name="Grigoriev I.V."/>
            <person name="Hibbett D.S."/>
            <person name="Martin F."/>
        </authorList>
    </citation>
    <scope>NUCLEOTIDE SEQUENCE [LARGE SCALE GENOMIC DNA]</scope>
    <source>
        <strain evidence="7">Ve08.2h10</strain>
    </source>
</reference>
<feature type="compositionally biased region" description="Pro residues" evidence="3">
    <location>
        <begin position="1179"/>
        <end position="1201"/>
    </location>
</feature>
<dbReference type="GO" id="GO:0051015">
    <property type="term" value="F:actin filament binding"/>
    <property type="evidence" value="ECO:0007669"/>
    <property type="project" value="TreeGrafter"/>
</dbReference>
<dbReference type="PROSITE" id="PS51444">
    <property type="entry name" value="FH2"/>
    <property type="match status" value="1"/>
</dbReference>
<feature type="compositionally biased region" description="Basic and acidic residues" evidence="3">
    <location>
        <begin position="459"/>
        <end position="473"/>
    </location>
</feature>
<feature type="compositionally biased region" description="Polar residues" evidence="3">
    <location>
        <begin position="474"/>
        <end position="498"/>
    </location>
</feature>
<reference evidence="6 7" key="1">
    <citation type="submission" date="2014-04" db="EMBL/GenBank/DDBJ databases">
        <authorList>
            <consortium name="DOE Joint Genome Institute"/>
            <person name="Kuo A."/>
            <person name="Kohler A."/>
            <person name="Jargeat P."/>
            <person name="Nagy L.G."/>
            <person name="Floudas D."/>
            <person name="Copeland A."/>
            <person name="Barry K.W."/>
            <person name="Cichocki N."/>
            <person name="Veneault-Fourrey C."/>
            <person name="LaButti K."/>
            <person name="Lindquist E.A."/>
            <person name="Lipzen A."/>
            <person name="Lundell T."/>
            <person name="Morin E."/>
            <person name="Murat C."/>
            <person name="Sun H."/>
            <person name="Tunlid A."/>
            <person name="Henrissat B."/>
            <person name="Grigoriev I.V."/>
            <person name="Hibbett D.S."/>
            <person name="Martin F."/>
            <person name="Nordberg H.P."/>
            <person name="Cantor M.N."/>
            <person name="Hua S.X."/>
        </authorList>
    </citation>
    <scope>NUCLEOTIDE SEQUENCE [LARGE SCALE GENOMIC DNA]</scope>
    <source>
        <strain evidence="6 7">Ve08.2h10</strain>
    </source>
</reference>
<dbReference type="Pfam" id="PF06371">
    <property type="entry name" value="Drf_GBD"/>
    <property type="match status" value="1"/>
</dbReference>
<evidence type="ECO:0000256" key="3">
    <source>
        <dbReference type="SAM" id="MobiDB-lite"/>
    </source>
</evidence>
<comment type="similarity">
    <text evidence="1">Belongs to the formin homology family.</text>
</comment>
<dbReference type="FunCoup" id="A0A0D0DET5">
    <property type="interactions" value="39"/>
</dbReference>
<dbReference type="PROSITE" id="PS51232">
    <property type="entry name" value="GBD_FH3"/>
    <property type="match status" value="1"/>
</dbReference>
<organism evidence="6 7">
    <name type="scientific">Paxillus rubicundulus Ve08.2h10</name>
    <dbReference type="NCBI Taxonomy" id="930991"/>
    <lineage>
        <taxon>Eukaryota</taxon>
        <taxon>Fungi</taxon>
        <taxon>Dikarya</taxon>
        <taxon>Basidiomycota</taxon>
        <taxon>Agaricomycotina</taxon>
        <taxon>Agaricomycetes</taxon>
        <taxon>Agaricomycetidae</taxon>
        <taxon>Boletales</taxon>
        <taxon>Paxilineae</taxon>
        <taxon>Paxillaceae</taxon>
        <taxon>Paxillus</taxon>
    </lineage>
</organism>
<dbReference type="InterPro" id="IPR014768">
    <property type="entry name" value="GBD/FH3_dom"/>
</dbReference>
<dbReference type="OrthoDB" id="1668162at2759"/>
<evidence type="ECO:0000313" key="7">
    <source>
        <dbReference type="Proteomes" id="UP000054538"/>
    </source>
</evidence>
<dbReference type="Proteomes" id="UP000054538">
    <property type="component" value="Unassembled WGS sequence"/>
</dbReference>
<dbReference type="HOGENOM" id="CLU_000873_0_0_1"/>
<dbReference type="Pfam" id="PF06367">
    <property type="entry name" value="Drf_FH3"/>
    <property type="match status" value="1"/>
</dbReference>
<feature type="domain" description="FH2" evidence="5">
    <location>
        <begin position="1209"/>
        <end position="1607"/>
    </location>
</feature>
<dbReference type="PANTHER" id="PTHR45857:SF4">
    <property type="entry name" value="FORMIN-LIKE PROTEIN"/>
    <property type="match status" value="1"/>
</dbReference>
<feature type="region of interest" description="Disordered" evidence="3">
    <location>
        <begin position="1051"/>
        <end position="1123"/>
    </location>
</feature>
<evidence type="ECO:0000256" key="2">
    <source>
        <dbReference type="SAM" id="Coils"/>
    </source>
</evidence>
<dbReference type="Gene3D" id="1.20.58.2220">
    <property type="entry name" value="Formin, FH2 domain"/>
    <property type="match status" value="1"/>
</dbReference>
<protein>
    <recommendedName>
        <fullName evidence="8">FH2 domain-containing protein</fullName>
    </recommendedName>
</protein>
<dbReference type="InterPro" id="IPR015425">
    <property type="entry name" value="FH2_Formin"/>
</dbReference>
<dbReference type="InterPro" id="IPR010472">
    <property type="entry name" value="FH3_dom"/>
</dbReference>
<proteinExistence type="inferred from homology"/>
<sequence>MATGDSLVVPMLLLDGSLQYPSVSLDATAQDLIEILVRLEEVKSTVLGDIAPSAWAIQRVRKEEPGHRWEESELVALGDGIIDPASPLAPLLAKSDPDATDASLKHFSAFLLSSHPHVPALRLVAQHPLHLLTITFVRVPEIHDGFRWTVFFGKDSTVGDVVKNIIAEFGLVKTLPGSRGSEVVEYTLEWSPVGNQIITLPRSTLMVDILMSSKSPPTIQFCIPDQWLRRKPRSTSTSKHSLADTITSTTDAEGFAEEEGEGTVKQRNSNAGKTPIPTPRPGSPEWRSSLSQTRLTSFLSGWSQPAPATTSAVVATSTGNRKSISEPLLVQQNMGSSFSAGMTSVRGDGGDSNEFDAAEFERWMDQLGFKGETRATVCGLSLEKKLQLVQQVQLQGKLGDKAAAIESLVSQASSPTHEPSGGGTILPRLVPQLTGDSGIFKRISTFPAWYSSAPPPLTLKDRDRPSGEFDTGRRLSSSSEKTEEASQPSQPSQPHTTGSMFSNWWAVLGGESTTEDATSVHSYIDGIRRARNADSKLVKRVISLRVHLSTAKLSWIESFIAQDGLTEIGNLLSSLVGKGERRKPLTDSENSVLLEVIRSLRVLLNTESGFGAVLLSPTIITHIAYSIYGTSLKMRILAAELLAAICMVSFDEGHRAVLAALSEFRSTYNELFRFQSLVASLKLPDAQTAELAAPELTLPAEEEGTWEVRTAFMALINALTNCPNSLEQRIVLRDEFSRRGLNEVIATLRYTKPPDLLLKQLDIYTEEKYEDEEDLRERARRAVQVSWKHPFEASEPRLLLDEILQAANDEAGSVVENVLRKLKDVLYRESNPLFKHSLLSVIDEFMGGLVTIEDSDNAWTDFVQRLIASVQRFAGRKIAFGNTSGVKQEIQELRDKVDDLTQQKLSGIVQRLTQKEKEVTQLLAEIDRLKILNPGDPYGADDRARKERDKAKINTLGDEIVKLNERIGEMGSSLSHKDKEILYLKRALESIYTRFHVQEGGNSNDMDAQLITGRIMERLVSRDDEIVTLKAQVADLKLSLAEKSALLSEQEFKAQNAPPPPPLADRRKVTGSKGSQVESPQKAESLTSSGSLHGTPRPLVPPPPPPPPPPPLASPALQPRDISTPLSTDVVADSVLPIPTLPLLSFSQDLSSLYSPALPHPPPPPPPLPLLSNSGNYGPHPPPPPPPPPVAGGNVPSPPPSLGAATKKQAMVKPPGPRLKPFFWNKLGSNSIESTMWSEPCSDSEFDTDDLDAIFAIDSAPQTQSQMFGPSRKQNVTTLLDITRANNIAIMLSRFKIGYPAIRQALLDFDDSILSIEDLKAISKQLPTTEEMNRIKDFGDVSKLAKSDQYLHEIMSIPRLPQRLECMIFRQRFELDVEEIRPDLKTIRDACRELRSSQMFKRTLQAVLVVGNKLNGSSFRGSARGFRLEALLKLKETKTVKGSSECPTLLHYIARVLLRTQPNPTLFIEELPNLEPAARISFQTTSLAVQSVIASRGKVEAEVQLLKQLRHPSATDQCIKAMQPFLAQTSGSVEALKEMTASVESDLRSLFTYYGESFDSPEGPKPEDFFGLICSFSSSLQKAARHERRRGDFDEALRTLRDGNSRRQRNQRSSARASKIFVDRRAGA</sequence>
<evidence type="ECO:0008006" key="8">
    <source>
        <dbReference type="Google" id="ProtNLM"/>
    </source>
</evidence>
<dbReference type="SUPFAM" id="SSF48371">
    <property type="entry name" value="ARM repeat"/>
    <property type="match status" value="1"/>
</dbReference>
<feature type="coiled-coil region" evidence="2">
    <location>
        <begin position="883"/>
        <end position="966"/>
    </location>
</feature>
<keyword evidence="7" id="KW-1185">Reference proteome</keyword>
<dbReference type="PANTHER" id="PTHR45857">
    <property type="entry name" value="FORMIN-LIKE PROTEIN"/>
    <property type="match status" value="1"/>
</dbReference>
<dbReference type="GO" id="GO:0031267">
    <property type="term" value="F:small GTPase binding"/>
    <property type="evidence" value="ECO:0007669"/>
    <property type="project" value="InterPro"/>
</dbReference>
<dbReference type="SMART" id="SM01140">
    <property type="entry name" value="Drf_GBD"/>
    <property type="match status" value="1"/>
</dbReference>
<dbReference type="GO" id="GO:0016477">
    <property type="term" value="P:cell migration"/>
    <property type="evidence" value="ECO:0007669"/>
    <property type="project" value="TreeGrafter"/>
</dbReference>
<dbReference type="Pfam" id="PF02181">
    <property type="entry name" value="FH2"/>
    <property type="match status" value="1"/>
</dbReference>
<feature type="compositionally biased region" description="Pro residues" evidence="3">
    <location>
        <begin position="1098"/>
        <end position="1113"/>
    </location>
</feature>
<dbReference type="GO" id="GO:0005829">
    <property type="term" value="C:cytosol"/>
    <property type="evidence" value="ECO:0007669"/>
    <property type="project" value="TreeGrafter"/>
</dbReference>
<dbReference type="GO" id="GO:0008360">
    <property type="term" value="P:regulation of cell shape"/>
    <property type="evidence" value="ECO:0007669"/>
    <property type="project" value="TreeGrafter"/>
</dbReference>
<dbReference type="STRING" id="930991.A0A0D0DET5"/>
<dbReference type="GO" id="GO:0030866">
    <property type="term" value="P:cortical actin cytoskeleton organization"/>
    <property type="evidence" value="ECO:0007669"/>
    <property type="project" value="TreeGrafter"/>
</dbReference>
<feature type="compositionally biased region" description="Polar residues" evidence="3">
    <location>
        <begin position="234"/>
        <end position="251"/>
    </location>
</feature>
<feature type="compositionally biased region" description="Polar residues" evidence="3">
    <location>
        <begin position="1072"/>
        <end position="1092"/>
    </location>
</feature>
<dbReference type="EMBL" id="KN825006">
    <property type="protein sequence ID" value="KIK96072.1"/>
    <property type="molecule type" value="Genomic_DNA"/>
</dbReference>
<dbReference type="InParanoid" id="A0A0D0DET5"/>
<evidence type="ECO:0000256" key="1">
    <source>
        <dbReference type="ARBA" id="ARBA00023449"/>
    </source>
</evidence>
<evidence type="ECO:0000313" key="6">
    <source>
        <dbReference type="EMBL" id="KIK96072.1"/>
    </source>
</evidence>
<dbReference type="Gene3D" id="1.25.10.10">
    <property type="entry name" value="Leucine-rich Repeat Variant"/>
    <property type="match status" value="1"/>
</dbReference>
<keyword evidence="2" id="KW-0175">Coiled coil</keyword>
<dbReference type="InterPro" id="IPR042201">
    <property type="entry name" value="FH2_Formin_sf"/>
</dbReference>
<dbReference type="InterPro" id="IPR011989">
    <property type="entry name" value="ARM-like"/>
</dbReference>
<dbReference type="InterPro" id="IPR016024">
    <property type="entry name" value="ARM-type_fold"/>
</dbReference>
<feature type="region of interest" description="Disordered" evidence="3">
    <location>
        <begin position="410"/>
        <end position="429"/>
    </location>
</feature>
<evidence type="ECO:0000259" key="4">
    <source>
        <dbReference type="PROSITE" id="PS51232"/>
    </source>
</evidence>
<feature type="compositionally biased region" description="Pro residues" evidence="3">
    <location>
        <begin position="1158"/>
        <end position="1169"/>
    </location>
</feature>
<feature type="region of interest" description="Disordered" evidence="3">
    <location>
        <begin position="1157"/>
        <end position="1216"/>
    </location>
</feature>
<dbReference type="SUPFAM" id="SSF101447">
    <property type="entry name" value="Formin homology 2 domain (FH2 domain)"/>
    <property type="match status" value="1"/>
</dbReference>
<dbReference type="SMART" id="SM00498">
    <property type="entry name" value="FH2"/>
    <property type="match status" value="1"/>
</dbReference>
<accession>A0A0D0DET5</accession>
<feature type="domain" description="GBD/FH3" evidence="4">
    <location>
        <begin position="454"/>
        <end position="857"/>
    </location>
</feature>
<dbReference type="SMART" id="SM01139">
    <property type="entry name" value="Drf_FH3"/>
    <property type="match status" value="1"/>
</dbReference>
<dbReference type="InterPro" id="IPR043592">
    <property type="entry name" value="FMNL_animal"/>
</dbReference>
<name>A0A0D0DET5_9AGAM</name>
<feature type="region of interest" description="Disordered" evidence="3">
    <location>
        <begin position="1599"/>
        <end position="1628"/>
    </location>
</feature>
<feature type="region of interest" description="Disordered" evidence="3">
    <location>
        <begin position="232"/>
        <end position="290"/>
    </location>
</feature>
<dbReference type="InterPro" id="IPR010473">
    <property type="entry name" value="GTPase-bd"/>
</dbReference>
<evidence type="ECO:0000259" key="5">
    <source>
        <dbReference type="PROSITE" id="PS51444"/>
    </source>
</evidence>